<evidence type="ECO:0000256" key="1">
    <source>
        <dbReference type="ARBA" id="ARBA00001974"/>
    </source>
</evidence>
<dbReference type="FunFam" id="1.10.45.10:FF:000001">
    <property type="entry name" value="D-lactate dehydrogenase mitochondrial"/>
    <property type="match status" value="1"/>
</dbReference>
<protein>
    <submittedName>
        <fullName evidence="7">FAD-binding protein</fullName>
    </submittedName>
</protein>
<dbReference type="InterPro" id="IPR016171">
    <property type="entry name" value="Vanillyl_alc_oxidase_C-sub2"/>
</dbReference>
<dbReference type="Pfam" id="PF01565">
    <property type="entry name" value="FAD_binding_4"/>
    <property type="match status" value="1"/>
</dbReference>
<dbReference type="Proteomes" id="UP000505377">
    <property type="component" value="Chromosome"/>
</dbReference>
<dbReference type="PROSITE" id="PS51387">
    <property type="entry name" value="FAD_PCMH"/>
    <property type="match status" value="1"/>
</dbReference>
<dbReference type="KEGG" id="pbro:HOP40_00180"/>
<evidence type="ECO:0000256" key="5">
    <source>
        <dbReference type="ARBA" id="ARBA00023002"/>
    </source>
</evidence>
<dbReference type="InterPro" id="IPR004113">
    <property type="entry name" value="FAD-bd_oxidored_4_C"/>
</dbReference>
<dbReference type="InterPro" id="IPR006094">
    <property type="entry name" value="Oxid_FAD_bind_N"/>
</dbReference>
<keyword evidence="4" id="KW-0274">FAD</keyword>
<evidence type="ECO:0000256" key="2">
    <source>
        <dbReference type="ARBA" id="ARBA00008000"/>
    </source>
</evidence>
<evidence type="ECO:0000256" key="3">
    <source>
        <dbReference type="ARBA" id="ARBA00022630"/>
    </source>
</evidence>
<dbReference type="RefSeq" id="WP_172153828.1">
    <property type="nucleotide sequence ID" value="NZ_CP053564.1"/>
</dbReference>
<comment type="cofactor">
    <cofactor evidence="1">
        <name>FAD</name>
        <dbReference type="ChEBI" id="CHEBI:57692"/>
    </cofactor>
</comment>
<dbReference type="GO" id="GO:0016491">
    <property type="term" value="F:oxidoreductase activity"/>
    <property type="evidence" value="ECO:0007669"/>
    <property type="project" value="UniProtKB-KW"/>
</dbReference>
<accession>A0A6M6J9E0</accession>
<sequence>MTVLDDLRAALPAQHLLTDPDTVAPYLHDEAEWAPHGAAVAVVRPGTTAEVAAVVRACAAHGVPVVARGAGTGLSGGANAVDGCVVLSTERMRDIVEIDPAERLAVVQPGVVNDDLRAAAAKEGLWYPPDPASAPWSTIGGNVATNAGGLCCVKYGVTRDYVLALEVVLASGEVVRLGRRTAKGVVGYDLAGLMVGSEGTLGVVTEVTVKLRPARTTAPRTVVGFFDTLAAAGDAVSRVTAAGLQPAIFELVDRVCLQAVNDWKRAGLPEGAAALLLAQTDLPEPAAEYEAEAMHAEFLAAGASDAMLSTDPVEAEALFDARRLAYPALEQRGMAMLTEDVCLPRGRIAEMLARIEEIGAAHDTQIATVAHAGDGNLHPLLLTPHGDDAARRRAQAAFDDIVDAALTLGGTVTGEHGVGLLKRDGALRELGPAVVAMHRAVKAALDPAGILNPGKVIA</sequence>
<dbReference type="InterPro" id="IPR036318">
    <property type="entry name" value="FAD-bd_PCMH-like_sf"/>
</dbReference>
<dbReference type="Gene3D" id="3.30.465.10">
    <property type="match status" value="1"/>
</dbReference>
<feature type="domain" description="FAD-binding PCMH-type" evidence="6">
    <location>
        <begin position="35"/>
        <end position="214"/>
    </location>
</feature>
<dbReference type="InterPro" id="IPR016166">
    <property type="entry name" value="FAD-bd_PCMH"/>
</dbReference>
<dbReference type="InterPro" id="IPR016169">
    <property type="entry name" value="FAD-bd_PCMH_sub2"/>
</dbReference>
<dbReference type="AlphaFoldDB" id="A0A6M6J9E0"/>
<dbReference type="InterPro" id="IPR016164">
    <property type="entry name" value="FAD-linked_Oxase-like_C"/>
</dbReference>
<dbReference type="Gene3D" id="3.30.70.2740">
    <property type="match status" value="1"/>
</dbReference>
<proteinExistence type="inferred from homology"/>
<dbReference type="SUPFAM" id="SSF55103">
    <property type="entry name" value="FAD-linked oxidases, C-terminal domain"/>
    <property type="match status" value="1"/>
</dbReference>
<evidence type="ECO:0000259" key="6">
    <source>
        <dbReference type="PROSITE" id="PS51387"/>
    </source>
</evidence>
<keyword evidence="5" id="KW-0560">Oxidoreductase</keyword>
<dbReference type="Pfam" id="PF02913">
    <property type="entry name" value="FAD-oxidase_C"/>
    <property type="match status" value="1"/>
</dbReference>
<comment type="similarity">
    <text evidence="2">Belongs to the FAD-binding oxidoreductase/transferase type 4 family.</text>
</comment>
<evidence type="ECO:0000256" key="4">
    <source>
        <dbReference type="ARBA" id="ARBA00022827"/>
    </source>
</evidence>
<gene>
    <name evidence="7" type="ORF">HOP40_00180</name>
</gene>
<organism evidence="7 8">
    <name type="scientific">Pseudonocardia broussonetiae</name>
    <dbReference type="NCBI Taxonomy" id="2736640"/>
    <lineage>
        <taxon>Bacteria</taxon>
        <taxon>Bacillati</taxon>
        <taxon>Actinomycetota</taxon>
        <taxon>Actinomycetes</taxon>
        <taxon>Pseudonocardiales</taxon>
        <taxon>Pseudonocardiaceae</taxon>
        <taxon>Pseudonocardia</taxon>
    </lineage>
</organism>
<evidence type="ECO:0000313" key="8">
    <source>
        <dbReference type="Proteomes" id="UP000505377"/>
    </source>
</evidence>
<name>A0A6M6J9E0_9PSEU</name>
<keyword evidence="8" id="KW-1185">Reference proteome</keyword>
<dbReference type="PANTHER" id="PTHR42934">
    <property type="entry name" value="GLYCOLATE OXIDASE SUBUNIT GLCD"/>
    <property type="match status" value="1"/>
</dbReference>
<dbReference type="EMBL" id="CP053564">
    <property type="protein sequence ID" value="QJY44454.1"/>
    <property type="molecule type" value="Genomic_DNA"/>
</dbReference>
<dbReference type="InterPro" id="IPR051914">
    <property type="entry name" value="FAD-linked_OxidoTrans_Type4"/>
</dbReference>
<dbReference type="SUPFAM" id="SSF56176">
    <property type="entry name" value="FAD-binding/transporter-associated domain-like"/>
    <property type="match status" value="1"/>
</dbReference>
<keyword evidence="3" id="KW-0285">Flavoprotein</keyword>
<evidence type="ECO:0000313" key="7">
    <source>
        <dbReference type="EMBL" id="QJY44454.1"/>
    </source>
</evidence>
<dbReference type="GO" id="GO:0071949">
    <property type="term" value="F:FAD binding"/>
    <property type="evidence" value="ECO:0007669"/>
    <property type="project" value="InterPro"/>
</dbReference>
<reference evidence="7 8" key="1">
    <citation type="submission" date="2020-05" db="EMBL/GenBank/DDBJ databases">
        <authorList>
            <person name="Mo P."/>
        </authorList>
    </citation>
    <scope>NUCLEOTIDE SEQUENCE [LARGE SCALE GENOMIC DNA]</scope>
    <source>
        <strain evidence="7 8">Gen01</strain>
    </source>
</reference>
<dbReference type="FunFam" id="3.30.70.2740:FF:000001">
    <property type="entry name" value="D-lactate dehydrogenase mitochondrial"/>
    <property type="match status" value="1"/>
</dbReference>
<dbReference type="PANTHER" id="PTHR42934:SF2">
    <property type="entry name" value="GLYCOLATE OXIDASE SUBUNIT GLCD"/>
    <property type="match status" value="1"/>
</dbReference>
<dbReference type="Gene3D" id="1.10.45.10">
    <property type="entry name" value="Vanillyl-alcohol Oxidase, Chain A, domain 4"/>
    <property type="match status" value="1"/>
</dbReference>